<accession>A0ACB8ZTZ2</accession>
<reference evidence="2" key="1">
    <citation type="journal article" date="2022" name="Mol. Ecol. Resour.">
        <title>The genomes of chicory, endive, great burdock and yacon provide insights into Asteraceae palaeo-polyploidization history and plant inulin production.</title>
        <authorList>
            <person name="Fan W."/>
            <person name="Wang S."/>
            <person name="Wang H."/>
            <person name="Wang A."/>
            <person name="Jiang F."/>
            <person name="Liu H."/>
            <person name="Zhao H."/>
            <person name="Xu D."/>
            <person name="Zhang Y."/>
        </authorList>
    </citation>
    <scope>NUCLEOTIDE SEQUENCE [LARGE SCALE GENOMIC DNA]</scope>
    <source>
        <strain evidence="2">cv. Punajuju</strain>
    </source>
</reference>
<proteinExistence type="predicted"/>
<evidence type="ECO:0000313" key="1">
    <source>
        <dbReference type="EMBL" id="KAI3699580.1"/>
    </source>
</evidence>
<sequence>MNFHNSSFQTLVSFGMQVYEIMTIKSPFLDWLTIPLTPPPQHQSQITSSISLTHFQFKHPCTHNHQN</sequence>
<dbReference type="EMBL" id="CM042016">
    <property type="protein sequence ID" value="KAI3699580.1"/>
    <property type="molecule type" value="Genomic_DNA"/>
</dbReference>
<protein>
    <submittedName>
        <fullName evidence="1">Uncharacterized protein</fullName>
    </submittedName>
</protein>
<comment type="caution">
    <text evidence="1">The sequence shown here is derived from an EMBL/GenBank/DDBJ whole genome shotgun (WGS) entry which is preliminary data.</text>
</comment>
<keyword evidence="2" id="KW-1185">Reference proteome</keyword>
<reference evidence="1 2" key="2">
    <citation type="journal article" date="2022" name="Mol. Ecol. Resour.">
        <title>The genomes of chicory, endive, great burdock and yacon provide insights into Asteraceae paleo-polyploidization history and plant inulin production.</title>
        <authorList>
            <person name="Fan W."/>
            <person name="Wang S."/>
            <person name="Wang H."/>
            <person name="Wang A."/>
            <person name="Jiang F."/>
            <person name="Liu H."/>
            <person name="Zhao H."/>
            <person name="Xu D."/>
            <person name="Zhang Y."/>
        </authorList>
    </citation>
    <scope>NUCLEOTIDE SEQUENCE [LARGE SCALE GENOMIC DNA]</scope>
    <source>
        <strain evidence="2">cv. Punajuju</strain>
        <tissue evidence="1">Leaves</tissue>
    </source>
</reference>
<organism evidence="1 2">
    <name type="scientific">Cichorium intybus</name>
    <name type="common">Chicory</name>
    <dbReference type="NCBI Taxonomy" id="13427"/>
    <lineage>
        <taxon>Eukaryota</taxon>
        <taxon>Viridiplantae</taxon>
        <taxon>Streptophyta</taxon>
        <taxon>Embryophyta</taxon>
        <taxon>Tracheophyta</taxon>
        <taxon>Spermatophyta</taxon>
        <taxon>Magnoliopsida</taxon>
        <taxon>eudicotyledons</taxon>
        <taxon>Gunneridae</taxon>
        <taxon>Pentapetalae</taxon>
        <taxon>asterids</taxon>
        <taxon>campanulids</taxon>
        <taxon>Asterales</taxon>
        <taxon>Asteraceae</taxon>
        <taxon>Cichorioideae</taxon>
        <taxon>Cichorieae</taxon>
        <taxon>Cichoriinae</taxon>
        <taxon>Cichorium</taxon>
    </lineage>
</organism>
<dbReference type="Proteomes" id="UP001055811">
    <property type="component" value="Linkage Group LG08"/>
</dbReference>
<name>A0ACB8ZTZ2_CICIN</name>
<gene>
    <name evidence="1" type="ORF">L2E82_43988</name>
</gene>
<evidence type="ECO:0000313" key="2">
    <source>
        <dbReference type="Proteomes" id="UP001055811"/>
    </source>
</evidence>